<proteinExistence type="inferred from homology"/>
<reference evidence="8" key="1">
    <citation type="submission" date="2022-07" db="EMBL/GenBank/DDBJ databases">
        <title>Fungi with potential for degradation of polypropylene.</title>
        <authorList>
            <person name="Gostincar C."/>
        </authorList>
    </citation>
    <scope>NUCLEOTIDE SEQUENCE</scope>
    <source>
        <strain evidence="8">EXF-13308</strain>
    </source>
</reference>
<dbReference type="Gene3D" id="2.115.10.20">
    <property type="entry name" value="Glycosyl hydrolase domain, family 43"/>
    <property type="match status" value="1"/>
</dbReference>
<evidence type="ECO:0000259" key="7">
    <source>
        <dbReference type="Pfam" id="PF17851"/>
    </source>
</evidence>
<gene>
    <name evidence="8" type="ORF">NKR23_g12008</name>
</gene>
<evidence type="ECO:0000256" key="2">
    <source>
        <dbReference type="ARBA" id="ARBA00022801"/>
    </source>
</evidence>
<accession>A0AA38VJ76</accession>
<feature type="site" description="Important for catalytic activity, responsible for pKa modulation of the active site Glu and correct orientation of both the proton donor and substrate" evidence="5">
    <location>
        <position position="147"/>
    </location>
</feature>
<feature type="active site" description="Proton acceptor" evidence="4">
    <location>
        <position position="21"/>
    </location>
</feature>
<dbReference type="SUPFAM" id="SSF49899">
    <property type="entry name" value="Concanavalin A-like lectins/glucanases"/>
    <property type="match status" value="1"/>
</dbReference>
<feature type="active site" description="Proton donor" evidence="4">
    <location>
        <position position="205"/>
    </location>
</feature>
<name>A0AA38VJ76_9PEZI</name>
<dbReference type="InterPro" id="IPR006710">
    <property type="entry name" value="Glyco_hydro_43"/>
</dbReference>
<keyword evidence="3 6" id="KW-0326">Glycosidase</keyword>
<dbReference type="InterPro" id="IPR051795">
    <property type="entry name" value="Glycosyl_Hydrlase_43"/>
</dbReference>
<evidence type="ECO:0000256" key="1">
    <source>
        <dbReference type="ARBA" id="ARBA00009865"/>
    </source>
</evidence>
<dbReference type="Pfam" id="PF17851">
    <property type="entry name" value="GH43_C2"/>
    <property type="match status" value="1"/>
</dbReference>
<dbReference type="GO" id="GO:0004553">
    <property type="term" value="F:hydrolase activity, hydrolyzing O-glycosyl compounds"/>
    <property type="evidence" value="ECO:0007669"/>
    <property type="project" value="InterPro"/>
</dbReference>
<protein>
    <submittedName>
        <fullName evidence="8">Xylosidase/arabinosidase</fullName>
    </submittedName>
</protein>
<evidence type="ECO:0000256" key="5">
    <source>
        <dbReference type="PIRSR" id="PIRSR606710-2"/>
    </source>
</evidence>
<dbReference type="EMBL" id="JANBVO010000078">
    <property type="protein sequence ID" value="KAJ9130835.1"/>
    <property type="molecule type" value="Genomic_DNA"/>
</dbReference>
<keyword evidence="9" id="KW-1185">Reference proteome</keyword>
<dbReference type="AlphaFoldDB" id="A0AA38VJ76"/>
<evidence type="ECO:0000313" key="8">
    <source>
        <dbReference type="EMBL" id="KAJ9130835.1"/>
    </source>
</evidence>
<evidence type="ECO:0000256" key="3">
    <source>
        <dbReference type="ARBA" id="ARBA00023295"/>
    </source>
</evidence>
<evidence type="ECO:0000256" key="4">
    <source>
        <dbReference type="PIRSR" id="PIRSR606710-1"/>
    </source>
</evidence>
<dbReference type="SUPFAM" id="SSF75005">
    <property type="entry name" value="Arabinanase/levansucrase/invertase"/>
    <property type="match status" value="1"/>
</dbReference>
<dbReference type="GO" id="GO:0005975">
    <property type="term" value="P:carbohydrate metabolic process"/>
    <property type="evidence" value="ECO:0007669"/>
    <property type="project" value="InterPro"/>
</dbReference>
<dbReference type="InterPro" id="IPR041542">
    <property type="entry name" value="GH43_C2"/>
</dbReference>
<feature type="domain" description="Beta-xylosidase C-terminal Concanavalin A-like" evidence="7">
    <location>
        <begin position="335"/>
        <end position="508"/>
    </location>
</feature>
<dbReference type="PANTHER" id="PTHR42812:SF12">
    <property type="entry name" value="BETA-XYLOSIDASE-RELATED"/>
    <property type="match status" value="1"/>
</dbReference>
<dbReference type="InterPro" id="IPR013320">
    <property type="entry name" value="ConA-like_dom_sf"/>
</dbReference>
<dbReference type="CDD" id="cd18617">
    <property type="entry name" value="GH43_XynB-like"/>
    <property type="match status" value="1"/>
</dbReference>
<keyword evidence="2 6" id="KW-0378">Hydrolase</keyword>
<comment type="similarity">
    <text evidence="1 6">Belongs to the glycosyl hydrolase 43 family.</text>
</comment>
<dbReference type="Gene3D" id="2.60.120.200">
    <property type="match status" value="1"/>
</dbReference>
<comment type="caution">
    <text evidence="8">The sequence shown here is derived from an EMBL/GenBank/DDBJ whole genome shotgun (WGS) entry which is preliminary data.</text>
</comment>
<evidence type="ECO:0000313" key="9">
    <source>
        <dbReference type="Proteomes" id="UP001174694"/>
    </source>
</evidence>
<sequence length="536" mass="59951">MGEMASRTVYRNPIIPGFAPDPSIVFVDGYFFLVTSSFHLFPALPIYVSKDLANWALIGNAINRKSQLDLADASTDTFPLDTGFTMIGTSGLFAPTIRHHNGVFYLVCTNTTSTGLDFETTNFYITTTDIWSSAWSEPIYIDFHGIDPSFFFDDDDRVYLQGSWRLDRTRQPSCTIKQYEIDVRTGEALSATREIWQGFAKYDSEGPHIYKKDGWYYLVIAEGGTFEHHMLSVARSRAIWGPYDSCEQNPIMTASGTNEYIQNIGHGELFQDGTGAWWAVVLGVRNHAGRYPLGRETFLTPVTWPKDGWPRVDQPRMLFERHSLGGKNDAPIEPATEAEYVFIRSPVLEDYQISSDGYTYHLRASQTDLSSRHGTTTFMGKRQRNLESSTSTVLHVDKASRGKTLIAGLALYKDPFRYAEIFFDYEVSSVGLRIHTSLDGGDVVVKSKPLGSRVEEIAFRVSATETAYEFSYQLHGSSSWNALGEIDSLDMTARDFTGTIIGLFATARGGLALDVVTFRGLVEAPNGVVVNTNWLH</sequence>
<dbReference type="Pfam" id="PF04616">
    <property type="entry name" value="Glyco_hydro_43"/>
    <property type="match status" value="1"/>
</dbReference>
<dbReference type="InterPro" id="IPR023296">
    <property type="entry name" value="Glyco_hydro_beta-prop_sf"/>
</dbReference>
<dbReference type="Proteomes" id="UP001174694">
    <property type="component" value="Unassembled WGS sequence"/>
</dbReference>
<evidence type="ECO:0000256" key="6">
    <source>
        <dbReference type="RuleBase" id="RU361187"/>
    </source>
</evidence>
<organism evidence="8 9">
    <name type="scientific">Pleurostoma richardsiae</name>
    <dbReference type="NCBI Taxonomy" id="41990"/>
    <lineage>
        <taxon>Eukaryota</taxon>
        <taxon>Fungi</taxon>
        <taxon>Dikarya</taxon>
        <taxon>Ascomycota</taxon>
        <taxon>Pezizomycotina</taxon>
        <taxon>Sordariomycetes</taxon>
        <taxon>Sordariomycetidae</taxon>
        <taxon>Calosphaeriales</taxon>
        <taxon>Pleurostomataceae</taxon>
        <taxon>Pleurostoma</taxon>
    </lineage>
</organism>
<dbReference type="PANTHER" id="PTHR42812">
    <property type="entry name" value="BETA-XYLOSIDASE"/>
    <property type="match status" value="1"/>
</dbReference>